<dbReference type="Proteomes" id="UP001183202">
    <property type="component" value="Unassembled WGS sequence"/>
</dbReference>
<dbReference type="Gene3D" id="3.20.20.30">
    <property type="entry name" value="Luciferase-like domain"/>
    <property type="match status" value="1"/>
</dbReference>
<comment type="caution">
    <text evidence="1">The sequence shown here is derived from an EMBL/GenBank/DDBJ whole genome shotgun (WGS) entry which is preliminary data.</text>
</comment>
<evidence type="ECO:0000313" key="2">
    <source>
        <dbReference type="Proteomes" id="UP001183202"/>
    </source>
</evidence>
<organism evidence="1 2">
    <name type="scientific">Pseudonocardia charpentierae</name>
    <dbReference type="NCBI Taxonomy" id="3075545"/>
    <lineage>
        <taxon>Bacteria</taxon>
        <taxon>Bacillati</taxon>
        <taxon>Actinomycetota</taxon>
        <taxon>Actinomycetes</taxon>
        <taxon>Pseudonocardiales</taxon>
        <taxon>Pseudonocardiaceae</taxon>
        <taxon>Pseudonocardia</taxon>
    </lineage>
</organism>
<evidence type="ECO:0000313" key="1">
    <source>
        <dbReference type="EMBL" id="MDT0350004.1"/>
    </source>
</evidence>
<protein>
    <recommendedName>
        <fullName evidence="3">Luciferase-like monooxygenase</fullName>
    </recommendedName>
</protein>
<keyword evidence="2" id="KW-1185">Reference proteome</keyword>
<name>A0ABU2NBG9_9PSEU</name>
<sequence length="124" mass="13430">MSINTHGFVAADHETAADTYYPHHAEVMDRIGAERGWGPTNKRAFTAATGLRGHLTLGDPEEVAEKILFQHEVFGHDRALVQLALGTVPHRAVMTAIELLGTKVAPTVRAEVARRSPAPVDSMP</sequence>
<reference evidence="2" key="1">
    <citation type="submission" date="2023-07" db="EMBL/GenBank/DDBJ databases">
        <title>30 novel species of actinomycetes from the DSMZ collection.</title>
        <authorList>
            <person name="Nouioui I."/>
        </authorList>
    </citation>
    <scope>NUCLEOTIDE SEQUENCE [LARGE SCALE GENOMIC DNA]</scope>
    <source>
        <strain evidence="2">DSM 45834</strain>
    </source>
</reference>
<dbReference type="InterPro" id="IPR036661">
    <property type="entry name" value="Luciferase-like_sf"/>
</dbReference>
<evidence type="ECO:0008006" key="3">
    <source>
        <dbReference type="Google" id="ProtNLM"/>
    </source>
</evidence>
<dbReference type="EMBL" id="JAVREJ010000006">
    <property type="protein sequence ID" value="MDT0350004.1"/>
    <property type="molecule type" value="Genomic_DNA"/>
</dbReference>
<proteinExistence type="predicted"/>
<gene>
    <name evidence="1" type="ORF">RM445_10765</name>
</gene>
<dbReference type="RefSeq" id="WP_311556037.1">
    <property type="nucleotide sequence ID" value="NZ_JAVREJ010000006.1"/>
</dbReference>
<dbReference type="SUPFAM" id="SSF51679">
    <property type="entry name" value="Bacterial luciferase-like"/>
    <property type="match status" value="1"/>
</dbReference>
<accession>A0ABU2NBG9</accession>